<dbReference type="GO" id="GO:0034462">
    <property type="term" value="P:small-subunit processome assembly"/>
    <property type="evidence" value="ECO:0007669"/>
    <property type="project" value="EnsemblFungi"/>
</dbReference>
<evidence type="ECO:0000256" key="4">
    <source>
        <dbReference type="ARBA" id="ARBA00022552"/>
    </source>
</evidence>
<feature type="domain" description="RRM" evidence="12">
    <location>
        <begin position="472"/>
        <end position="544"/>
    </location>
</feature>
<dbReference type="InterPro" id="IPR012677">
    <property type="entry name" value="Nucleotide-bd_a/b_plait_sf"/>
</dbReference>
<feature type="compositionally biased region" description="Polar residues" evidence="11">
    <location>
        <begin position="190"/>
        <end position="207"/>
    </location>
</feature>
<feature type="domain" description="RRM" evidence="12">
    <location>
        <begin position="5"/>
        <end position="77"/>
    </location>
</feature>
<sequence length="819" mass="92119">MMASSRIFIKGLPPTITAEEFKEHFSKIATVTDAKLIPHRRIGYIGYPTQEDAAKSIKYFNRTFIRMSKILVEIAQPIADSLSKKIPACDQKYLKDNEIDSQRLATTLPNQGVKRKRVDNHESKHKLAEFLEVMQPASKCKVLDMQVSECESDLRKKVQVIESPFEKTPSESKIIIQKSIDGHPEISLPPKTQTAILPESSDNNSKAGASALTDDEWVRSRTEKIPKSQNSKEPQQVLLGINSKRDIDTIQLDAAKSHEEHEDPLQNSSIPQINDEEVIDASIEMIKKYKRLFVRNLPFTVTEEDLKILFSSFGALKEVHIPVNVSGKCKGFAYIQFVESMAAIEAFNVLDGKSFQGRLLHIIPGYAKREMTFDDSNFSNLPFSKQKHIKKKSQAASANFSWNSLYMDQDAVNSAIASRLSISKAELLDPTSTDSAWKQALAETSLIQESKAFFASKGVDLNSFKKHERGDKAILVKNLPFGTTSEDLRKMFEEFGKVTRVLVPPSGIIAIVEFALPGHAKAAFANLCYRRIKDLVLFLEKAPKDLFINVEEEKKVVLPEKTICLPKEDQKIVSISDLLEQENSPDYAQSSTLFVRNLNFSTTNERLVEIFKPLTGFISARVSTKKDPKKPGQILSMGFGFLEFKSKDEALAALKAMDGYNLDGHNLVVKMSRKSLDPAEERRKEDNMKKHSANKTKIIIKNLPFEATKKDVRILFSAFGKLRSVRLPKKFNHSTRGFAFADFVNSREAENALEALKNTHLLGRRLVLEFASAESLDAEEEIEKMQKKVSSQVNKVALQKLTGGGRKKLDLENNETDDL</sequence>
<dbReference type="AlphaFoldDB" id="A0A0B1PGJ3"/>
<dbReference type="GO" id="GO:0000480">
    <property type="term" value="P:endonucleolytic cleavage in 5'-ETS of tricistronic rRNA transcript (SSU-rRNA, 5.8S rRNA, LSU-rRNA)"/>
    <property type="evidence" value="ECO:0007669"/>
    <property type="project" value="EnsemblFungi"/>
</dbReference>
<evidence type="ECO:0000256" key="6">
    <source>
        <dbReference type="ARBA" id="ARBA00022884"/>
    </source>
</evidence>
<dbReference type="Proteomes" id="UP000030854">
    <property type="component" value="Unassembled WGS sequence"/>
</dbReference>
<dbReference type="STRING" id="52586.A0A0B1PGJ3"/>
<evidence type="ECO:0000256" key="8">
    <source>
        <dbReference type="ARBA" id="ARBA00023274"/>
    </source>
</evidence>
<dbReference type="CDD" id="cd12320">
    <property type="entry name" value="RRM6_RBM19_RRM5_MRD1"/>
    <property type="match status" value="1"/>
</dbReference>
<comment type="similarity">
    <text evidence="2">Belongs to the RRM MRD1 family.</text>
</comment>
<comment type="caution">
    <text evidence="13">The sequence shown here is derived from an EMBL/GenBank/DDBJ whole genome shotgun (WGS) entry which is preliminary data.</text>
</comment>
<evidence type="ECO:0000313" key="13">
    <source>
        <dbReference type="EMBL" id="KHJ36365.1"/>
    </source>
</evidence>
<feature type="compositionally biased region" description="Basic and acidic residues" evidence="11">
    <location>
        <begin position="216"/>
        <end position="226"/>
    </location>
</feature>
<keyword evidence="4" id="KW-0698">rRNA processing</keyword>
<dbReference type="PANTHER" id="PTHR48039">
    <property type="entry name" value="RNA-BINDING MOTIF PROTEIN 14B"/>
    <property type="match status" value="1"/>
</dbReference>
<evidence type="ECO:0000256" key="5">
    <source>
        <dbReference type="ARBA" id="ARBA00022737"/>
    </source>
</evidence>
<dbReference type="GO" id="GO:0032040">
    <property type="term" value="C:small-subunit processome"/>
    <property type="evidence" value="ECO:0007669"/>
    <property type="project" value="EnsemblFungi"/>
</dbReference>
<evidence type="ECO:0000256" key="10">
    <source>
        <dbReference type="SAM" id="Coils"/>
    </source>
</evidence>
<evidence type="ECO:0000259" key="12">
    <source>
        <dbReference type="PROSITE" id="PS50102"/>
    </source>
</evidence>
<dbReference type="PROSITE" id="PS50102">
    <property type="entry name" value="RRM"/>
    <property type="match status" value="5"/>
</dbReference>
<dbReference type="InterPro" id="IPR035979">
    <property type="entry name" value="RBD_domain_sf"/>
</dbReference>
<name>A0A0B1PGJ3_UNCNE</name>
<dbReference type="GO" id="GO:0003729">
    <property type="term" value="F:mRNA binding"/>
    <property type="evidence" value="ECO:0007669"/>
    <property type="project" value="TreeGrafter"/>
</dbReference>
<feature type="domain" description="RRM" evidence="12">
    <location>
        <begin position="290"/>
        <end position="362"/>
    </location>
</feature>
<dbReference type="InterPro" id="IPR000504">
    <property type="entry name" value="RRM_dom"/>
</dbReference>
<evidence type="ECO:0000256" key="11">
    <source>
        <dbReference type="SAM" id="MobiDB-lite"/>
    </source>
</evidence>
<reference evidence="13 14" key="1">
    <citation type="journal article" date="2014" name="BMC Genomics">
        <title>Adaptive genomic structural variation in the grape powdery mildew pathogen, Erysiphe necator.</title>
        <authorList>
            <person name="Jones L."/>
            <person name="Riaz S."/>
            <person name="Morales-Cruz A."/>
            <person name="Amrine K.C."/>
            <person name="McGuire B."/>
            <person name="Gubler W.D."/>
            <person name="Walker M.A."/>
            <person name="Cantu D."/>
        </authorList>
    </citation>
    <scope>NUCLEOTIDE SEQUENCE [LARGE SCALE GENOMIC DNA]</scope>
    <source>
        <strain evidence="14">c</strain>
    </source>
</reference>
<dbReference type="InterPro" id="IPR051945">
    <property type="entry name" value="RRM_MRD1_RNA_proc_ribogen"/>
</dbReference>
<accession>A0A0B1PGJ3</accession>
<feature type="domain" description="RRM" evidence="12">
    <location>
        <begin position="591"/>
        <end position="674"/>
    </location>
</feature>
<feature type="region of interest" description="Disordered" evidence="11">
    <location>
        <begin position="180"/>
        <end position="237"/>
    </location>
</feature>
<protein>
    <recommendedName>
        <fullName evidence="3">Multiple RNA-binding domain-containing protein 1</fullName>
    </recommendedName>
</protein>
<dbReference type="GO" id="GO:0030686">
    <property type="term" value="C:90S preribosome"/>
    <property type="evidence" value="ECO:0007669"/>
    <property type="project" value="EnsemblFungi"/>
</dbReference>
<dbReference type="FunFam" id="3.30.70.330:FF:000247">
    <property type="entry name" value="Multiple RNA-binding domain-containing protein 1"/>
    <property type="match status" value="1"/>
</dbReference>
<dbReference type="SUPFAM" id="SSF54928">
    <property type="entry name" value="RNA-binding domain, RBD"/>
    <property type="match status" value="4"/>
</dbReference>
<dbReference type="Gene3D" id="3.30.70.330">
    <property type="match status" value="5"/>
</dbReference>
<feature type="coiled-coil region" evidence="10">
    <location>
        <begin position="768"/>
        <end position="795"/>
    </location>
</feature>
<dbReference type="GO" id="GO:0000472">
    <property type="term" value="P:endonucleolytic cleavage to generate mature 5'-end of SSU-rRNA from (SSU-rRNA, 5.8S rRNA, LSU-rRNA)"/>
    <property type="evidence" value="ECO:0007669"/>
    <property type="project" value="EnsemblFungi"/>
</dbReference>
<evidence type="ECO:0000313" key="14">
    <source>
        <dbReference type="Proteomes" id="UP000030854"/>
    </source>
</evidence>
<dbReference type="HOGENOM" id="CLU_008479_0_0_1"/>
<dbReference type="GO" id="GO:0042134">
    <property type="term" value="F:rRNA primary transcript binding"/>
    <property type="evidence" value="ECO:0007669"/>
    <property type="project" value="EnsemblFungi"/>
</dbReference>
<keyword evidence="5" id="KW-0677">Repeat</keyword>
<proteinExistence type="inferred from homology"/>
<dbReference type="EMBL" id="JNVN01000054">
    <property type="protein sequence ID" value="KHJ36365.1"/>
    <property type="molecule type" value="Genomic_DNA"/>
</dbReference>
<keyword evidence="8" id="KW-0687">Ribonucleoprotein</keyword>
<dbReference type="PANTHER" id="PTHR48039:SF5">
    <property type="entry name" value="RNA-BINDING PROTEIN 28"/>
    <property type="match status" value="1"/>
</dbReference>
<evidence type="ECO:0000256" key="9">
    <source>
        <dbReference type="PROSITE-ProRule" id="PRU00176"/>
    </source>
</evidence>
<comment type="subcellular location">
    <subcellularLocation>
        <location evidence="1">Nucleus</location>
    </subcellularLocation>
</comment>
<dbReference type="OMA" id="FNNTCIQ"/>
<evidence type="ECO:0000256" key="2">
    <source>
        <dbReference type="ARBA" id="ARBA00008033"/>
    </source>
</evidence>
<keyword evidence="10" id="KW-0175">Coiled coil</keyword>
<feature type="domain" description="RRM" evidence="12">
    <location>
        <begin position="696"/>
        <end position="773"/>
    </location>
</feature>
<evidence type="ECO:0000256" key="3">
    <source>
        <dbReference type="ARBA" id="ARBA00013428"/>
    </source>
</evidence>
<gene>
    <name evidence="13" type="ORF">EV44_g2675</name>
</gene>
<dbReference type="SMART" id="SM00360">
    <property type="entry name" value="RRM"/>
    <property type="match status" value="5"/>
</dbReference>
<dbReference type="GO" id="GO:0000447">
    <property type="term" value="P:endonucleolytic cleavage in ITS1 to separate SSU-rRNA from 5.8S rRNA and LSU-rRNA from tricistronic rRNA transcript (SSU-rRNA, 5.8S rRNA, LSU-rRNA)"/>
    <property type="evidence" value="ECO:0007669"/>
    <property type="project" value="EnsemblFungi"/>
</dbReference>
<keyword evidence="7" id="KW-0539">Nucleus</keyword>
<evidence type="ECO:0000256" key="1">
    <source>
        <dbReference type="ARBA" id="ARBA00004123"/>
    </source>
</evidence>
<dbReference type="Pfam" id="PF00076">
    <property type="entry name" value="RRM_1"/>
    <property type="match status" value="5"/>
</dbReference>
<keyword evidence="6 9" id="KW-0694">RNA-binding</keyword>
<evidence type="ECO:0000256" key="7">
    <source>
        <dbReference type="ARBA" id="ARBA00023242"/>
    </source>
</evidence>
<organism evidence="13 14">
    <name type="scientific">Uncinula necator</name>
    <name type="common">Grape powdery mildew</name>
    <dbReference type="NCBI Taxonomy" id="52586"/>
    <lineage>
        <taxon>Eukaryota</taxon>
        <taxon>Fungi</taxon>
        <taxon>Dikarya</taxon>
        <taxon>Ascomycota</taxon>
        <taxon>Pezizomycotina</taxon>
        <taxon>Leotiomycetes</taxon>
        <taxon>Erysiphales</taxon>
        <taxon>Erysiphaceae</taxon>
        <taxon>Erysiphe</taxon>
    </lineage>
</organism>
<keyword evidence="14" id="KW-1185">Reference proteome</keyword>